<dbReference type="PANTHER" id="PTHR45953">
    <property type="entry name" value="IDURONATE 2-SULFATASE"/>
    <property type="match status" value="1"/>
</dbReference>
<dbReference type="EMBL" id="JBBDGL010000001">
    <property type="protein sequence ID" value="MEJ1154653.1"/>
    <property type="molecule type" value="Genomic_DNA"/>
</dbReference>
<gene>
    <name evidence="4" type="ORF">WDU96_03445</name>
</gene>
<reference evidence="4 5" key="1">
    <citation type="submission" date="2024-02" db="EMBL/GenBank/DDBJ databases">
        <authorList>
            <person name="Saticioglu I.B."/>
        </authorList>
    </citation>
    <scope>NUCLEOTIDE SEQUENCE [LARGE SCALE GENOMIC DNA]</scope>
    <source>
        <strain evidence="4 5">Mu-86</strain>
    </source>
</reference>
<keyword evidence="5" id="KW-1185">Reference proteome</keyword>
<organism evidence="4 5">
    <name type="scientific">Microbacterium marmarense</name>
    <dbReference type="NCBI Taxonomy" id="3122051"/>
    <lineage>
        <taxon>Bacteria</taxon>
        <taxon>Bacillati</taxon>
        <taxon>Actinomycetota</taxon>
        <taxon>Actinomycetes</taxon>
        <taxon>Micrococcales</taxon>
        <taxon>Microbacteriaceae</taxon>
        <taxon>Microbacterium</taxon>
    </lineage>
</organism>
<dbReference type="Gene3D" id="3.40.720.10">
    <property type="entry name" value="Alkaline Phosphatase, subunit A"/>
    <property type="match status" value="1"/>
</dbReference>
<dbReference type="SUPFAM" id="SSF53649">
    <property type="entry name" value="Alkaline phosphatase-like"/>
    <property type="match status" value="1"/>
</dbReference>
<dbReference type="PANTHER" id="PTHR45953:SF1">
    <property type="entry name" value="IDURONATE 2-SULFATASE"/>
    <property type="match status" value="1"/>
</dbReference>
<dbReference type="CDD" id="cd16033">
    <property type="entry name" value="sulfatase_like"/>
    <property type="match status" value="1"/>
</dbReference>
<proteinExistence type="predicted"/>
<evidence type="ECO:0000259" key="3">
    <source>
        <dbReference type="Pfam" id="PF00884"/>
    </source>
</evidence>
<keyword evidence="1" id="KW-0479">Metal-binding</keyword>
<feature type="domain" description="Sulfatase N-terminal" evidence="3">
    <location>
        <begin position="4"/>
        <end position="370"/>
    </location>
</feature>
<accession>A0ABU8LRX5</accession>
<sequence length="516" mass="58224">MSTNVLVFMTDQQRGATVLPGHRLKAKTPRLDEFRQQAVTFSRSYTPSPHCCPSRASFFTGLYPSQHGVWNNVNLTNALSRGPRPGTEFWSNSFARSGYDLVFSGKWHVSNLQRPAELGWRELMIAPPMAPKPATADAQRELARAEEVSLNWTEPHPSASSDRMEGEIIRPGYPRYLHYGVDENPFDDAEVTQRASDFLENQAGLSGNPWVLYVGTLGPHDPYFAPQRFVDMYDLDDIELPANFADSMNDKPAMYRRTRDRFDQLTEKEHREAIRHYLAFCSYEDYLFGQLLDSLDASGQAEETAVLYLSDHGDYVGDHGLWCKGLPSFESAYHVPTVVRWPGSSERVRGTTVDAMVSLVDMGPTLVDLCEVEPGSGMSGHSLRPLLESDGGGELREELFFQSNGNEAYGIQRIVMTDQWKLVCNLFDDDELYDLAADPDELFNLLEQPNQVRRTGVGPLDVVPETLRARVEEMYRRMWANALEYDDEIFNRYIFTALPTFGPTILGSLTAAEELA</sequence>
<evidence type="ECO:0000313" key="4">
    <source>
        <dbReference type="EMBL" id="MEJ1154653.1"/>
    </source>
</evidence>
<dbReference type="Proteomes" id="UP001368654">
    <property type="component" value="Unassembled WGS sequence"/>
</dbReference>
<evidence type="ECO:0000256" key="1">
    <source>
        <dbReference type="ARBA" id="ARBA00022723"/>
    </source>
</evidence>
<dbReference type="RefSeq" id="WP_337337087.1">
    <property type="nucleotide sequence ID" value="NZ_JBBDGL010000001.1"/>
</dbReference>
<name>A0ABU8LRX5_9MICO</name>
<evidence type="ECO:0000313" key="5">
    <source>
        <dbReference type="Proteomes" id="UP001368654"/>
    </source>
</evidence>
<evidence type="ECO:0000256" key="2">
    <source>
        <dbReference type="ARBA" id="ARBA00022801"/>
    </source>
</evidence>
<dbReference type="InterPro" id="IPR000917">
    <property type="entry name" value="Sulfatase_N"/>
</dbReference>
<protein>
    <submittedName>
        <fullName evidence="4">Sulfatase-like hydrolase/transferase</fullName>
    </submittedName>
</protein>
<dbReference type="Pfam" id="PF00884">
    <property type="entry name" value="Sulfatase"/>
    <property type="match status" value="1"/>
</dbReference>
<dbReference type="InterPro" id="IPR017850">
    <property type="entry name" value="Alkaline_phosphatase_core_sf"/>
</dbReference>
<comment type="caution">
    <text evidence="4">The sequence shown here is derived from an EMBL/GenBank/DDBJ whole genome shotgun (WGS) entry which is preliminary data.</text>
</comment>
<keyword evidence="2" id="KW-0378">Hydrolase</keyword>